<organism evidence="5 6">
    <name type="scientific">Pseudomonas fluorescens</name>
    <dbReference type="NCBI Taxonomy" id="294"/>
    <lineage>
        <taxon>Bacteria</taxon>
        <taxon>Pseudomonadati</taxon>
        <taxon>Pseudomonadota</taxon>
        <taxon>Gammaproteobacteria</taxon>
        <taxon>Pseudomonadales</taxon>
        <taxon>Pseudomonadaceae</taxon>
        <taxon>Pseudomonas</taxon>
    </lineage>
</organism>
<dbReference type="InterPro" id="IPR011049">
    <property type="entry name" value="Serralysin-like_metalloprot_C"/>
</dbReference>
<evidence type="ECO:0000313" key="5">
    <source>
        <dbReference type="EMBL" id="KWV76999.1"/>
    </source>
</evidence>
<dbReference type="Pfam" id="PF00353">
    <property type="entry name" value="HemolysinCabind"/>
    <property type="match status" value="3"/>
</dbReference>
<proteinExistence type="predicted"/>
<comment type="subcellular location">
    <subcellularLocation>
        <location evidence="1">Secreted</location>
    </subcellularLocation>
</comment>
<dbReference type="PATRIC" id="fig|294.195.peg.2536"/>
<name>A0A109KX49_PSEFL</name>
<evidence type="ECO:0000256" key="2">
    <source>
        <dbReference type="ARBA" id="ARBA00022525"/>
    </source>
</evidence>
<dbReference type="InterPro" id="IPR050557">
    <property type="entry name" value="RTX_toxin/Mannuronan_C5-epim"/>
</dbReference>
<gene>
    <name evidence="5" type="primary">hlyA_1</name>
    <name evidence="5" type="ORF">PFL603g_02381</name>
</gene>
<feature type="region of interest" description="Disordered" evidence="4">
    <location>
        <begin position="319"/>
        <end position="352"/>
    </location>
</feature>
<dbReference type="InterPro" id="IPR028208">
    <property type="entry name" value="Effector_pro_NleD-like"/>
</dbReference>
<accession>A0A109KX49</accession>
<dbReference type="Proteomes" id="UP000063434">
    <property type="component" value="Unassembled WGS sequence"/>
</dbReference>
<dbReference type="AlphaFoldDB" id="A0A109KX49"/>
<reference evidence="5 6" key="1">
    <citation type="submission" date="2015-05" db="EMBL/GenBank/DDBJ databases">
        <title>A genomic and transcriptomic approach to investigate the blue pigment phenotype in Pseudomonas fluorescens.</title>
        <authorList>
            <person name="Andreani N.A."/>
            <person name="Cardazzo B."/>
        </authorList>
    </citation>
    <scope>NUCLEOTIDE SEQUENCE [LARGE SCALE GENOMIC DNA]</scope>
    <source>
        <strain evidence="5 6">Ps_40</strain>
    </source>
</reference>
<dbReference type="EMBL" id="LCYC01000031">
    <property type="protein sequence ID" value="KWV76999.1"/>
    <property type="molecule type" value="Genomic_DNA"/>
</dbReference>
<dbReference type="GO" id="GO:0005509">
    <property type="term" value="F:calcium ion binding"/>
    <property type="evidence" value="ECO:0007669"/>
    <property type="project" value="InterPro"/>
</dbReference>
<dbReference type="PANTHER" id="PTHR38340">
    <property type="entry name" value="S-LAYER PROTEIN"/>
    <property type="match status" value="1"/>
</dbReference>
<feature type="region of interest" description="Disordered" evidence="4">
    <location>
        <begin position="409"/>
        <end position="452"/>
    </location>
</feature>
<keyword evidence="3" id="KW-0106">Calcium</keyword>
<dbReference type="InterPro" id="IPR001343">
    <property type="entry name" value="Hemolysn_Ca-bd"/>
</dbReference>
<sequence length="452" mass="47569">MLVDDGNLSASQETFKSHKDPNKLRLVGNILTLETGDAGDKIHISQRPDGQLSVKVNDRTYTFNGNPPSDKGARPPFFELNIKTGGGNDNITLDPNVTATVKIESGDGDDTIKAGGGDTDIFAGRGDDHVSLGSGTSYVEGGEGDDTLIGGTGDAVMYGNNGKDKLYAGAGATTKTSYLDGGDGDDELYAGNGHTVINGGLGDDQLVAHDNTTIYTGKGFDTVWANRTKARIYAQSEDRLVGAGQSDTTVVTPSDAGRKAFSVVGTDSFKQRVEDDLELLRASPSGQKMLEELDKAAERNGAPITIEEDEGNAYKFGSSELQKLSPEEQSAISQDDPRKGGMIDGVPGARADQGKVTYNPAVTMTPAGTVSPIVQFYHELSHAWNGANGTTLDGTTDGQANAELQAVGLPTDAPPFDFDNDPSTPPTSTNPSPLTENALRTEMGRPLRTSYL</sequence>
<dbReference type="GO" id="GO:0005576">
    <property type="term" value="C:extracellular region"/>
    <property type="evidence" value="ECO:0007669"/>
    <property type="project" value="UniProtKB-SubCell"/>
</dbReference>
<dbReference type="SUPFAM" id="SSF51120">
    <property type="entry name" value="beta-Roll"/>
    <property type="match status" value="2"/>
</dbReference>
<dbReference type="PRINTS" id="PR00313">
    <property type="entry name" value="CABNDNGRPT"/>
</dbReference>
<protein>
    <submittedName>
        <fullName evidence="5">Hemolysin, chromosomal</fullName>
    </submittedName>
</protein>
<dbReference type="PANTHER" id="PTHR38340:SF1">
    <property type="entry name" value="S-LAYER PROTEIN"/>
    <property type="match status" value="1"/>
</dbReference>
<keyword evidence="2" id="KW-0964">Secreted</keyword>
<evidence type="ECO:0000256" key="4">
    <source>
        <dbReference type="SAM" id="MobiDB-lite"/>
    </source>
</evidence>
<evidence type="ECO:0000256" key="3">
    <source>
        <dbReference type="ARBA" id="ARBA00022837"/>
    </source>
</evidence>
<dbReference type="Gene3D" id="2.150.10.10">
    <property type="entry name" value="Serralysin-like metalloprotease, C-terminal"/>
    <property type="match status" value="2"/>
</dbReference>
<dbReference type="Pfam" id="PF14891">
    <property type="entry name" value="Peptidase_M91"/>
    <property type="match status" value="1"/>
</dbReference>
<evidence type="ECO:0000256" key="1">
    <source>
        <dbReference type="ARBA" id="ARBA00004613"/>
    </source>
</evidence>
<evidence type="ECO:0000313" key="6">
    <source>
        <dbReference type="Proteomes" id="UP000063434"/>
    </source>
</evidence>
<comment type="caution">
    <text evidence="5">The sequence shown here is derived from an EMBL/GenBank/DDBJ whole genome shotgun (WGS) entry which is preliminary data.</text>
</comment>
<feature type="compositionally biased region" description="Polar residues" evidence="4">
    <location>
        <begin position="319"/>
        <end position="333"/>
    </location>
</feature>